<dbReference type="AlphaFoldDB" id="A0A9W6ZFI8"/>
<comment type="caution">
    <text evidence="2">The sequence shown here is derived from an EMBL/GenBank/DDBJ whole genome shotgun (WGS) entry which is preliminary data.</text>
</comment>
<dbReference type="Proteomes" id="UP001165085">
    <property type="component" value="Unassembled WGS sequence"/>
</dbReference>
<dbReference type="EMBL" id="BRXY01000019">
    <property type="protein sequence ID" value="GMH53459.1"/>
    <property type="molecule type" value="Genomic_DNA"/>
</dbReference>
<dbReference type="OrthoDB" id="46853at2759"/>
<feature type="compositionally biased region" description="Basic and acidic residues" evidence="1">
    <location>
        <begin position="169"/>
        <end position="181"/>
    </location>
</feature>
<proteinExistence type="predicted"/>
<feature type="compositionally biased region" description="Low complexity" evidence="1">
    <location>
        <begin position="109"/>
        <end position="123"/>
    </location>
</feature>
<sequence>MSPFISPFMSPPSSFQLVPHIVHNNAAFHAAFHAHYNGQKISGSSTISRRSSLYAKKRKRKNSYNDDNNDDYNDDDDIALKGLTEEEESIVKSLPDFVLPSLQEEKTSSDSPSTLSPPASSQPVPSRSTTVSSLPPRDLSLESTFTFDAVSTPLPKPQQLLNKKRKKKINTDVDNDTRSYAERFGPSSSSPPPPSLNPIEKLRELVTPKTSPEKKEINYLKILENSTWVGIGLLVLWEVYINSPLFERAAPMAPIVY</sequence>
<feature type="compositionally biased region" description="Polar residues" evidence="1">
    <location>
        <begin position="124"/>
        <end position="133"/>
    </location>
</feature>
<feature type="region of interest" description="Disordered" evidence="1">
    <location>
        <begin position="55"/>
        <end position="77"/>
    </location>
</feature>
<accession>A0A9W6ZFI8</accession>
<name>A0A9W6ZFI8_9STRA</name>
<feature type="region of interest" description="Disordered" evidence="1">
    <location>
        <begin position="150"/>
        <end position="197"/>
    </location>
</feature>
<reference evidence="3" key="1">
    <citation type="journal article" date="2023" name="Commun. Biol.">
        <title>Genome analysis of Parmales, the sister group of diatoms, reveals the evolutionary specialization of diatoms from phago-mixotrophs to photoautotrophs.</title>
        <authorList>
            <person name="Ban H."/>
            <person name="Sato S."/>
            <person name="Yoshikawa S."/>
            <person name="Yamada K."/>
            <person name="Nakamura Y."/>
            <person name="Ichinomiya M."/>
            <person name="Sato N."/>
            <person name="Blanc-Mathieu R."/>
            <person name="Endo H."/>
            <person name="Kuwata A."/>
            <person name="Ogata H."/>
        </authorList>
    </citation>
    <scope>NUCLEOTIDE SEQUENCE [LARGE SCALE GENOMIC DNA]</scope>
    <source>
        <strain evidence="3">NIES 3701</strain>
    </source>
</reference>
<evidence type="ECO:0000313" key="3">
    <source>
        <dbReference type="Proteomes" id="UP001165085"/>
    </source>
</evidence>
<protein>
    <submittedName>
        <fullName evidence="2">Uncharacterized protein</fullName>
    </submittedName>
</protein>
<feature type="region of interest" description="Disordered" evidence="1">
    <location>
        <begin position="103"/>
        <end position="137"/>
    </location>
</feature>
<keyword evidence="3" id="KW-1185">Reference proteome</keyword>
<evidence type="ECO:0000313" key="2">
    <source>
        <dbReference type="EMBL" id="GMH53459.1"/>
    </source>
</evidence>
<feature type="compositionally biased region" description="Acidic residues" evidence="1">
    <location>
        <begin position="67"/>
        <end position="77"/>
    </location>
</feature>
<organism evidence="2 3">
    <name type="scientific">Triparma strigata</name>
    <dbReference type="NCBI Taxonomy" id="1606541"/>
    <lineage>
        <taxon>Eukaryota</taxon>
        <taxon>Sar</taxon>
        <taxon>Stramenopiles</taxon>
        <taxon>Ochrophyta</taxon>
        <taxon>Bolidophyceae</taxon>
        <taxon>Parmales</taxon>
        <taxon>Triparmaceae</taxon>
        <taxon>Triparma</taxon>
    </lineage>
</organism>
<gene>
    <name evidence="2" type="ORF">TrST_g1293</name>
</gene>
<evidence type="ECO:0000256" key="1">
    <source>
        <dbReference type="SAM" id="MobiDB-lite"/>
    </source>
</evidence>